<dbReference type="AlphaFoldDB" id="A0A090T7Y0"/>
<sequence>MYLCMARHRFFGALKLDCELAIQVVASLLKADAGNRGKR</sequence>
<protein>
    <submittedName>
        <fullName evidence="1">Uncharacterized protein</fullName>
    </submittedName>
</protein>
<evidence type="ECO:0000313" key="2">
    <source>
        <dbReference type="Proteomes" id="UP000029224"/>
    </source>
</evidence>
<dbReference type="Proteomes" id="UP000029224">
    <property type="component" value="Unassembled WGS sequence"/>
</dbReference>
<accession>A0A090T7Y0</accession>
<evidence type="ECO:0000313" key="1">
    <source>
        <dbReference type="EMBL" id="GAL35348.1"/>
    </source>
</evidence>
<gene>
    <name evidence="1" type="ORF">JCM19240_3718</name>
</gene>
<organism evidence="1 2">
    <name type="scientific">Vibrio maritimus</name>
    <dbReference type="NCBI Taxonomy" id="990268"/>
    <lineage>
        <taxon>Bacteria</taxon>
        <taxon>Pseudomonadati</taxon>
        <taxon>Pseudomonadota</taxon>
        <taxon>Gammaproteobacteria</taxon>
        <taxon>Vibrionales</taxon>
        <taxon>Vibrionaceae</taxon>
        <taxon>Vibrio</taxon>
    </lineage>
</organism>
<name>A0A090T7Y0_9VIBR</name>
<dbReference type="EMBL" id="BBMT01000006">
    <property type="protein sequence ID" value="GAL35348.1"/>
    <property type="molecule type" value="Genomic_DNA"/>
</dbReference>
<comment type="caution">
    <text evidence="1">The sequence shown here is derived from an EMBL/GenBank/DDBJ whole genome shotgun (WGS) entry which is preliminary data.</text>
</comment>
<proteinExistence type="predicted"/>
<reference evidence="1 2" key="1">
    <citation type="submission" date="2014-09" db="EMBL/GenBank/DDBJ databases">
        <title>Vibrio maritimus JCM 19240. (C210) whole genome shotgun sequence.</title>
        <authorList>
            <person name="Sawabe T."/>
            <person name="Meirelles P."/>
            <person name="Nakanishi M."/>
            <person name="Sayaka M."/>
            <person name="Hattori M."/>
            <person name="Ohkuma M."/>
        </authorList>
    </citation>
    <scope>NUCLEOTIDE SEQUENCE [LARGE SCALE GENOMIC DNA]</scope>
    <source>
        <strain evidence="1 2">JCM 19240</strain>
    </source>
</reference>
<reference evidence="1 2" key="2">
    <citation type="submission" date="2014-09" db="EMBL/GenBank/DDBJ databases">
        <authorList>
            <consortium name="NBRP consortium"/>
            <person name="Sawabe T."/>
            <person name="Meirelles P."/>
            <person name="Nakanishi M."/>
            <person name="Sayaka M."/>
            <person name="Hattori M."/>
            <person name="Ohkuma M."/>
        </authorList>
    </citation>
    <scope>NUCLEOTIDE SEQUENCE [LARGE SCALE GENOMIC DNA]</scope>
    <source>
        <strain evidence="1 2">JCM 19240</strain>
    </source>
</reference>
<keyword evidence="2" id="KW-1185">Reference proteome</keyword>